<organism evidence="2 4">
    <name type="scientific">Cucumis melo var. makuwa</name>
    <name type="common">Oriental melon</name>
    <dbReference type="NCBI Taxonomy" id="1194695"/>
    <lineage>
        <taxon>Eukaryota</taxon>
        <taxon>Viridiplantae</taxon>
        <taxon>Streptophyta</taxon>
        <taxon>Embryophyta</taxon>
        <taxon>Tracheophyta</taxon>
        <taxon>Spermatophyta</taxon>
        <taxon>Magnoliopsida</taxon>
        <taxon>eudicotyledons</taxon>
        <taxon>Gunneridae</taxon>
        <taxon>Pentapetalae</taxon>
        <taxon>rosids</taxon>
        <taxon>fabids</taxon>
        <taxon>Cucurbitales</taxon>
        <taxon>Cucurbitaceae</taxon>
        <taxon>Benincaseae</taxon>
        <taxon>Cucumis</taxon>
    </lineage>
</organism>
<reference evidence="3 4" key="1">
    <citation type="submission" date="2019-08" db="EMBL/GenBank/DDBJ databases">
        <title>Draft genome sequences of two oriental melons (Cucumis melo L. var makuwa).</title>
        <authorList>
            <person name="Kwon S.-Y."/>
        </authorList>
    </citation>
    <scope>NUCLEOTIDE SEQUENCE [LARGE SCALE GENOMIC DNA]</scope>
    <source>
        <strain evidence="4">cv. Chang Bougi</strain>
        <strain evidence="3">cv. SW 3</strain>
        <tissue evidence="2">Leaf</tissue>
    </source>
</reference>
<name>A0A5D3DID2_CUCMM</name>
<dbReference type="Proteomes" id="UP000321947">
    <property type="component" value="Unassembled WGS sequence"/>
</dbReference>
<dbReference type="EMBL" id="SSTD01004586">
    <property type="protein sequence ID" value="TYK23396.1"/>
    <property type="molecule type" value="Genomic_DNA"/>
</dbReference>
<gene>
    <name evidence="2" type="ORF">E5676_scaffold142G004620</name>
    <name evidence="1" type="ORF">E6C27_scaffold460G00100</name>
</gene>
<dbReference type="InterPro" id="IPR039537">
    <property type="entry name" value="Retrotran_Ty1/copia-like"/>
</dbReference>
<dbReference type="PANTHER" id="PTHR42648">
    <property type="entry name" value="TRANSPOSASE, PUTATIVE-RELATED"/>
    <property type="match status" value="1"/>
</dbReference>
<evidence type="ECO:0000313" key="1">
    <source>
        <dbReference type="EMBL" id="KAA0040309.1"/>
    </source>
</evidence>
<dbReference type="OrthoDB" id="1703812at2759"/>
<sequence>MMHFNIAEVNGDAIDEANHVSFILESLPKSFIPFQTNASLNKIEFNLTTLLNELQRFQNLTMDRKEGKEEDSQSEQGKEDYRKRIERLVKSGLLSQLEDNSLPPCDSCLEGKMSKRSFTGKGLRAKTSSELVNSDLCGSMNVKARGGYEYFISFIDDYSRSRWRVYGLAIPRLLDRTWNPIQLFAPSTSQQNGVSERRN</sequence>
<accession>A0A5D3DID2</accession>
<comment type="caution">
    <text evidence="2">The sequence shown here is derived from an EMBL/GenBank/DDBJ whole genome shotgun (WGS) entry which is preliminary data.</text>
</comment>
<proteinExistence type="predicted"/>
<evidence type="ECO:0000313" key="2">
    <source>
        <dbReference type="EMBL" id="TYK23396.1"/>
    </source>
</evidence>
<evidence type="ECO:0000313" key="3">
    <source>
        <dbReference type="Proteomes" id="UP000321393"/>
    </source>
</evidence>
<protein>
    <submittedName>
        <fullName evidence="2">Gag/pol protein</fullName>
    </submittedName>
</protein>
<dbReference type="PANTHER" id="PTHR42648:SF27">
    <property type="entry name" value="RNA-DIRECTED DNA POLYMERASE"/>
    <property type="match status" value="1"/>
</dbReference>
<dbReference type="EMBL" id="SSTE01017567">
    <property type="protein sequence ID" value="KAA0040309.1"/>
    <property type="molecule type" value="Genomic_DNA"/>
</dbReference>
<dbReference type="Proteomes" id="UP000321393">
    <property type="component" value="Unassembled WGS sequence"/>
</dbReference>
<evidence type="ECO:0000313" key="4">
    <source>
        <dbReference type="Proteomes" id="UP000321947"/>
    </source>
</evidence>
<dbReference type="AlphaFoldDB" id="A0A5D3DID2"/>